<dbReference type="GO" id="GO:0003676">
    <property type="term" value="F:nucleic acid binding"/>
    <property type="evidence" value="ECO:0007669"/>
    <property type="project" value="InterPro"/>
</dbReference>
<proteinExistence type="predicted"/>
<keyword evidence="2" id="KW-1185">Reference proteome</keyword>
<dbReference type="OrthoDB" id="168403at2759"/>
<dbReference type="InterPro" id="IPR036397">
    <property type="entry name" value="RNaseH_sf"/>
</dbReference>
<dbReference type="Gene3D" id="3.30.420.10">
    <property type="entry name" value="Ribonuclease H-like superfamily/Ribonuclease H"/>
    <property type="match status" value="1"/>
</dbReference>
<comment type="caution">
    <text evidence="1">The sequence shown here is derived from an EMBL/GenBank/DDBJ whole genome shotgun (WGS) entry which is preliminary data.</text>
</comment>
<dbReference type="EMBL" id="BSXT01000684">
    <property type="protein sequence ID" value="GMF32362.1"/>
    <property type="molecule type" value="Genomic_DNA"/>
</dbReference>
<dbReference type="AlphaFoldDB" id="A0A9W6X699"/>
<sequence>MDALHGKHGTRCCGRCFREHDQRKLRALVLRPRRAGMEIFGHTSGGALAGSVVGGSYRRLWVPGAIGACGGAFPASIRAHQAAAYRQAEGGACASCALVLDERTCKFEGMYDVVPIDEKWFNVDIDGRTYLLLPDEEAPQRHLFPAIKSKCPARDRNKLILVQQDNPKPHVPTDAPDIVAAGTADGWNIHMFSQPANSPDLNVLDLGFFASIQAIRIEKPIYGIDKLVAVVVDAYDKMHYTMVDAIFLTLQNVMICILRAEGGNEYKFPHLGKQRLRRLG</sequence>
<evidence type="ECO:0000313" key="1">
    <source>
        <dbReference type="EMBL" id="GMF32362.1"/>
    </source>
</evidence>
<dbReference type="PANTHER" id="PTHR47169:SF2">
    <property type="entry name" value="OS01G0541250 PROTEIN"/>
    <property type="match status" value="1"/>
</dbReference>
<dbReference type="Proteomes" id="UP001165121">
    <property type="component" value="Unassembled WGS sequence"/>
</dbReference>
<reference evidence="1" key="1">
    <citation type="submission" date="2023-04" db="EMBL/GenBank/DDBJ databases">
        <title>Phytophthora fragariaefolia NBRC 109709.</title>
        <authorList>
            <person name="Ichikawa N."/>
            <person name="Sato H."/>
            <person name="Tonouchi N."/>
        </authorList>
    </citation>
    <scope>NUCLEOTIDE SEQUENCE</scope>
    <source>
        <strain evidence="1">NBRC 109709</strain>
    </source>
</reference>
<gene>
    <name evidence="1" type="ORF">Pfra01_000768600</name>
</gene>
<accession>A0A9W6X699</accession>
<evidence type="ECO:0000313" key="2">
    <source>
        <dbReference type="Proteomes" id="UP001165121"/>
    </source>
</evidence>
<name>A0A9W6X699_9STRA</name>
<dbReference type="PANTHER" id="PTHR47169">
    <property type="entry name" value="OS01G0541250 PROTEIN"/>
    <property type="match status" value="1"/>
</dbReference>
<protein>
    <submittedName>
        <fullName evidence="1">Unnamed protein product</fullName>
    </submittedName>
</protein>
<organism evidence="1 2">
    <name type="scientific">Phytophthora fragariaefolia</name>
    <dbReference type="NCBI Taxonomy" id="1490495"/>
    <lineage>
        <taxon>Eukaryota</taxon>
        <taxon>Sar</taxon>
        <taxon>Stramenopiles</taxon>
        <taxon>Oomycota</taxon>
        <taxon>Peronosporomycetes</taxon>
        <taxon>Peronosporales</taxon>
        <taxon>Peronosporaceae</taxon>
        <taxon>Phytophthora</taxon>
    </lineage>
</organism>